<dbReference type="RefSeq" id="YP_002790848.1">
    <property type="nucleotide sequence ID" value="NC_012530.1"/>
</dbReference>
<sequence length="98" mass="11013">MRKEKLVSIFQMGFTMGSGEDKIILAVDYNTTTDNCLSLISFNKHYNPIDFWKQDKDIIKLALAKIKANGNLKLRANASNYSVKVTINHKDVGFTLGS</sequence>
<accession>C1KFS9</accession>
<gene>
    <name evidence="1" type="ORF">lb338_phage_169</name>
</gene>
<dbReference type="EMBL" id="FJ822135">
    <property type="protein sequence ID" value="ACO37090.1"/>
    <property type="molecule type" value="Genomic_DNA"/>
</dbReference>
<protein>
    <submittedName>
        <fullName evidence="1">Uncharacterized protein</fullName>
    </submittedName>
</protein>
<organism evidence="1 2">
    <name type="scientific">Lactobacillus phage Lb338-1</name>
    <dbReference type="NCBI Taxonomy" id="2892342"/>
    <lineage>
        <taxon>Viruses</taxon>
        <taxon>Duplodnaviria</taxon>
        <taxon>Heunggongvirae</taxon>
        <taxon>Uroviricota</taxon>
        <taxon>Caudoviricetes</taxon>
        <taxon>Herelleviridae</taxon>
        <taxon>Mooreparkvirus</taxon>
        <taxon>Mooreparkvirus Lb3381</taxon>
    </lineage>
</organism>
<reference evidence="1 2" key="1">
    <citation type="journal article" date="2009" name="Gene">
        <title>Genome of a virulent bacteriophage Lb338-1 that lyses the probiotic Lactobacillus paracasei cheese strain.</title>
        <authorList>
            <person name="Alemayehu D."/>
            <person name="Ross R.P."/>
            <person name="O'Sullivan O."/>
            <person name="Coffey A."/>
            <person name="Stanton C."/>
            <person name="Fitzgerald G.F."/>
            <person name="McAuliffe O."/>
        </authorList>
    </citation>
    <scope>NUCLEOTIDE SEQUENCE [LARGE SCALE GENOMIC DNA]</scope>
    <source>
        <strain evidence="1">Lb338-1</strain>
    </source>
</reference>
<keyword evidence="2" id="KW-1185">Reference proteome</keyword>
<proteinExistence type="predicted"/>
<name>C1KFS9_9CAUD</name>
<dbReference type="GeneID" id="7751024"/>
<evidence type="ECO:0000313" key="2">
    <source>
        <dbReference type="Proteomes" id="UP000001878"/>
    </source>
</evidence>
<evidence type="ECO:0000313" key="1">
    <source>
        <dbReference type="EMBL" id="ACO37090.1"/>
    </source>
</evidence>
<dbReference type="Proteomes" id="UP000001878">
    <property type="component" value="Segment"/>
</dbReference>
<dbReference type="KEGG" id="vg:7751024"/>